<dbReference type="VEuPathDB" id="CryptoDB:Cvel_20664"/>
<sequence length="372" mass="41889">MMLSEEEQLRLALEASLEDDQTLKDNPLASSEDLCLRSDLVDVPRVPNPASHSPDGFIQQIPCCNQFFRLYHQIIKDTPAPSSLCGFFTVAFLELVLHFLKERKETAATVATSEGATPHAPLLEADLDRLLAILKDHNSALPLVTKWARFVADSRRKYLSEHPAEFPNERSRTEYLKAWVANYEISDMIKSLLIEKGAEYGESSGSGGVLLDSVFFVRFNQWPQREVATHEERQRLEQEKRFGGEFKRDTGESLFPPGSQELFLESFDLAVKEGKTEASSFFSTAEEFLQKIKEKGKGVSDEGGKTGEGNSLRLLAMDLNGHFAFALMFRDPAALTPRFLLYNTTNTKYIRTTRSVGWAFDLFCENVCHAAD</sequence>
<evidence type="ECO:0000313" key="1">
    <source>
        <dbReference type="EMBL" id="CEM24747.1"/>
    </source>
</evidence>
<gene>
    <name evidence="1" type="ORF">Cvel_20664</name>
</gene>
<organism evidence="1">
    <name type="scientific">Chromera velia CCMP2878</name>
    <dbReference type="NCBI Taxonomy" id="1169474"/>
    <lineage>
        <taxon>Eukaryota</taxon>
        <taxon>Sar</taxon>
        <taxon>Alveolata</taxon>
        <taxon>Colpodellida</taxon>
        <taxon>Chromeraceae</taxon>
        <taxon>Chromera</taxon>
    </lineage>
</organism>
<protein>
    <submittedName>
        <fullName evidence="1">Uncharacterized protein</fullName>
    </submittedName>
</protein>
<accession>A0A0G4G8P2</accession>
<dbReference type="AlphaFoldDB" id="A0A0G4G8P2"/>
<dbReference type="InterPro" id="IPR003903">
    <property type="entry name" value="UIM_dom"/>
</dbReference>
<reference evidence="1" key="1">
    <citation type="submission" date="2014-11" db="EMBL/GenBank/DDBJ databases">
        <authorList>
            <person name="Otto D Thomas"/>
            <person name="Naeem Raeece"/>
        </authorList>
    </citation>
    <scope>NUCLEOTIDE SEQUENCE</scope>
</reference>
<dbReference type="EMBL" id="CDMZ01000966">
    <property type="protein sequence ID" value="CEM24747.1"/>
    <property type="molecule type" value="Genomic_DNA"/>
</dbReference>
<dbReference type="PROSITE" id="PS50330">
    <property type="entry name" value="UIM"/>
    <property type="match status" value="1"/>
</dbReference>
<name>A0A0G4G8P2_9ALVE</name>
<proteinExistence type="predicted"/>